<dbReference type="AlphaFoldDB" id="A0A8H4VUY4"/>
<evidence type="ECO:0000313" key="4">
    <source>
        <dbReference type="EMBL" id="KAF4620909.1"/>
    </source>
</evidence>
<protein>
    <submittedName>
        <fullName evidence="4">Uncharacterized protein</fullName>
    </submittedName>
</protein>
<dbReference type="InterPro" id="IPR011205">
    <property type="entry name" value="UCP015417_vWA"/>
</dbReference>
<dbReference type="EMBL" id="JAACJL010000015">
    <property type="protein sequence ID" value="KAF4620909.1"/>
    <property type="molecule type" value="Genomic_DNA"/>
</dbReference>
<accession>A0A8H4VUY4</accession>
<feature type="region of interest" description="Disordered" evidence="1">
    <location>
        <begin position="227"/>
        <end position="281"/>
    </location>
</feature>
<comment type="caution">
    <text evidence="4">The sequence shown here is derived from an EMBL/GenBank/DDBJ whole genome shotgun (WGS) entry which is preliminary data.</text>
</comment>
<feature type="compositionally biased region" description="Basic and acidic residues" evidence="1">
    <location>
        <begin position="267"/>
        <end position="281"/>
    </location>
</feature>
<sequence length="848" mass="95878">MRPVLKSSRLAFNAWGRAQFLRPLQARLAYTSTVAATLNSCQRICLPQIPELHKQDFLDLLIPENTTRRQQVENVDEPLPKNVVMHELVKTAHRTFTAKGAPAYDSTLSPTLDAFSGIARYTSLADMTALLERAWKEDPGLTLRIIWNLRSIHDGKGEKEVFYRAFGWLYKNHPRTAISSLHVLVEPTCTSGKKNKGAGAHGYWKDLLNILALETVDELGNSKFKFLHNQQPRQTSKSDDENLEEPKELKERLPDPSRALRAQEANEAAKQEAAAKRKAKHNEAFEHLANKLSTDPNFRALYIAVARLFADRLIKDLQIARELETQPATDRLSILKQISLAGKWAPTPGGSHDRVTNIATAVSELIYASQSAGTYPSVLKEPLPDRERAAVLRSYYQRWTLTELRRITGCIEPLMAANRWTEIKYNRVPSRCMKNNMERFIKHDPEGFEKYLISVEQNKKTISGATLFPDELVAQAMALQRVVDAFDKKEDEDSEEHGKKNHTQKDAVMHKVKEFRKEIALKQLRVLDAQWKTLLEYLRNSGSIQKSIAVCDVSGSMGSFGDKYNKNDVQPIFPAVALSLVLASLSKPPFAGGFITFSATPSFKQVDLTKPLGEQVFGFESDDWGMTTNLSSVFLDLLLPIAIKNKVKQEDMIERLFVFTDMQFDESQLSYEHYGHDEPQVVQVYEEGVEIEDEDKGENENEDDIEETEYDDVFDEAANQREVIEWENRRREALQKCAAEWTTNYDAIEKAYADAGYKAPEIVFWDLAGQGVSRTVEATSDRKGVAMMTGFSPAMLKVFMEGEGSLDELAQARETEGVEKKPKEEIDPISVMRKALMVPSFDGLVVVD</sequence>
<evidence type="ECO:0000259" key="3">
    <source>
        <dbReference type="Pfam" id="PF25043"/>
    </source>
</evidence>
<evidence type="ECO:0000256" key="1">
    <source>
        <dbReference type="SAM" id="MobiDB-lite"/>
    </source>
</evidence>
<evidence type="ECO:0000313" key="5">
    <source>
        <dbReference type="Proteomes" id="UP000521872"/>
    </source>
</evidence>
<dbReference type="Pfam" id="PF25043">
    <property type="entry name" value="DUF7788"/>
    <property type="match status" value="1"/>
</dbReference>
<name>A0A8H4VUY4_9AGAR</name>
<keyword evidence="5" id="KW-1185">Reference proteome</keyword>
<feature type="compositionally biased region" description="Basic and acidic residues" evidence="1">
    <location>
        <begin position="236"/>
        <end position="255"/>
    </location>
</feature>
<feature type="domain" description="DUF7788" evidence="3">
    <location>
        <begin position="547"/>
        <end position="835"/>
    </location>
</feature>
<organism evidence="4 5">
    <name type="scientific">Agrocybe pediades</name>
    <dbReference type="NCBI Taxonomy" id="84607"/>
    <lineage>
        <taxon>Eukaryota</taxon>
        <taxon>Fungi</taxon>
        <taxon>Dikarya</taxon>
        <taxon>Basidiomycota</taxon>
        <taxon>Agaricomycotina</taxon>
        <taxon>Agaricomycetes</taxon>
        <taxon>Agaricomycetidae</taxon>
        <taxon>Agaricales</taxon>
        <taxon>Agaricineae</taxon>
        <taxon>Strophariaceae</taxon>
        <taxon>Agrocybe</taxon>
    </lineage>
</organism>
<gene>
    <name evidence="4" type="ORF">D9613_001072</name>
</gene>
<feature type="domain" description="DUF2828" evidence="2">
    <location>
        <begin position="97"/>
        <end position="544"/>
    </location>
</feature>
<dbReference type="PANTHER" id="PTHR31373">
    <property type="entry name" value="OS06G0652100 PROTEIN"/>
    <property type="match status" value="1"/>
</dbReference>
<dbReference type="Pfam" id="PF11443">
    <property type="entry name" value="DUF2828"/>
    <property type="match status" value="1"/>
</dbReference>
<evidence type="ECO:0000259" key="2">
    <source>
        <dbReference type="Pfam" id="PF11443"/>
    </source>
</evidence>
<proteinExistence type="predicted"/>
<dbReference type="InterPro" id="IPR056690">
    <property type="entry name" value="DUF7788"/>
</dbReference>
<dbReference type="PANTHER" id="PTHR31373:SF27">
    <property type="entry name" value="TROVE DOMAIN-CONTAINING PROTEIN"/>
    <property type="match status" value="1"/>
</dbReference>
<dbReference type="Proteomes" id="UP000521872">
    <property type="component" value="Unassembled WGS sequence"/>
</dbReference>
<dbReference type="InterPro" id="IPR058580">
    <property type="entry name" value="DUF2828"/>
</dbReference>
<reference evidence="4 5" key="1">
    <citation type="submission" date="2019-12" db="EMBL/GenBank/DDBJ databases">
        <authorList>
            <person name="Floudas D."/>
            <person name="Bentzer J."/>
            <person name="Ahren D."/>
            <person name="Johansson T."/>
            <person name="Persson P."/>
            <person name="Tunlid A."/>
        </authorList>
    </citation>
    <scope>NUCLEOTIDE SEQUENCE [LARGE SCALE GENOMIC DNA]</scope>
    <source>
        <strain evidence="4 5">CBS 102.39</strain>
    </source>
</reference>
<dbReference type="PIRSF" id="PIRSF015417">
    <property type="entry name" value="T31B5_30_vWA"/>
    <property type="match status" value="1"/>
</dbReference>